<dbReference type="SUPFAM" id="SSF50974">
    <property type="entry name" value="Nitrous oxide reductase, N-terminal domain"/>
    <property type="match status" value="1"/>
</dbReference>
<dbReference type="Pfam" id="PF22494">
    <property type="entry name" value="choice_anch_I"/>
    <property type="match status" value="1"/>
</dbReference>
<keyword evidence="4" id="KW-1185">Reference proteome</keyword>
<name>C1ACQ1_GEMAT</name>
<evidence type="ECO:0000256" key="1">
    <source>
        <dbReference type="SAM" id="MobiDB-lite"/>
    </source>
</evidence>
<reference evidence="4" key="1">
    <citation type="submission" date="2006-03" db="EMBL/GenBank/DDBJ databases">
        <title>Complete genome sequence of Gemmatimonas aurantiaca T-27 that represents a novel phylum Gemmatimonadetes.</title>
        <authorList>
            <person name="Takasaki K."/>
            <person name="Ichikawa N."/>
            <person name="Miura H."/>
            <person name="Matsushita S."/>
            <person name="Watanabe Y."/>
            <person name="Oguchi A."/>
            <person name="Ankai A."/>
            <person name="Yashiro I."/>
            <person name="Takahashi M."/>
            <person name="Terui Y."/>
            <person name="Fukui S."/>
            <person name="Yokoyama H."/>
            <person name="Tanikawa S."/>
            <person name="Hanada S."/>
            <person name="Kamagata Y."/>
            <person name="Fujita N."/>
        </authorList>
    </citation>
    <scope>NUCLEOTIDE SEQUENCE [LARGE SCALE GENOMIC DNA]</scope>
    <source>
        <strain evidence="4">T-27 / DSM 14586 / JCM 11422 / NBRC 100505</strain>
    </source>
</reference>
<dbReference type="Proteomes" id="UP000002209">
    <property type="component" value="Chromosome"/>
</dbReference>
<dbReference type="InterPro" id="IPR055188">
    <property type="entry name" value="Choice_anch_I"/>
</dbReference>
<dbReference type="PANTHER" id="PTHR46928">
    <property type="entry name" value="MESENCHYME-SPECIFIC CELL SURFACE GLYCOPROTEIN"/>
    <property type="match status" value="1"/>
</dbReference>
<protein>
    <recommendedName>
        <fullName evidence="2">Choice-of-anchor I domain-containing protein</fullName>
    </recommendedName>
</protein>
<dbReference type="NCBIfam" id="NF038117">
    <property type="entry name" value="choice_anch_I"/>
    <property type="match status" value="1"/>
</dbReference>
<dbReference type="HOGENOM" id="CLU_020353_0_0_0"/>
<dbReference type="InterPro" id="IPR015943">
    <property type="entry name" value="WD40/YVTN_repeat-like_dom_sf"/>
</dbReference>
<dbReference type="KEGG" id="gau:GAU_3236"/>
<dbReference type="STRING" id="379066.GAU_3236"/>
<dbReference type="EMBL" id="AP009153">
    <property type="protein sequence ID" value="BAH40278.1"/>
    <property type="molecule type" value="Genomic_DNA"/>
</dbReference>
<feature type="region of interest" description="Disordered" evidence="1">
    <location>
        <begin position="434"/>
        <end position="456"/>
    </location>
</feature>
<dbReference type="RefSeq" id="WP_015895047.1">
    <property type="nucleotide sequence ID" value="NC_012489.1"/>
</dbReference>
<dbReference type="Gene3D" id="2.130.10.10">
    <property type="entry name" value="YVTN repeat-like/Quinoprotein amine dehydrogenase"/>
    <property type="match status" value="1"/>
</dbReference>
<evidence type="ECO:0000259" key="2">
    <source>
        <dbReference type="Pfam" id="PF22494"/>
    </source>
</evidence>
<feature type="domain" description="Choice-of-anchor I" evidence="2">
    <location>
        <begin position="69"/>
        <end position="542"/>
    </location>
</feature>
<dbReference type="AlphaFoldDB" id="C1ACQ1"/>
<dbReference type="eggNOG" id="COG3391">
    <property type="taxonomic scope" value="Bacteria"/>
</dbReference>
<feature type="compositionally biased region" description="Basic and acidic residues" evidence="1">
    <location>
        <begin position="445"/>
        <end position="455"/>
    </location>
</feature>
<dbReference type="InterPro" id="IPR011045">
    <property type="entry name" value="N2O_reductase_N"/>
</dbReference>
<dbReference type="SUPFAM" id="SSF75011">
    <property type="entry name" value="3-carboxy-cis,cis-mucoante lactonizing enzyme"/>
    <property type="match status" value="1"/>
</dbReference>
<evidence type="ECO:0000313" key="4">
    <source>
        <dbReference type="Proteomes" id="UP000002209"/>
    </source>
</evidence>
<feature type="compositionally biased region" description="Polar residues" evidence="1">
    <location>
        <begin position="434"/>
        <end position="443"/>
    </location>
</feature>
<dbReference type="InterPro" id="IPR052956">
    <property type="entry name" value="Mesenchyme-surface_protein"/>
</dbReference>
<dbReference type="PANTHER" id="PTHR46928:SF1">
    <property type="entry name" value="MESENCHYME-SPECIFIC CELL SURFACE GLYCOPROTEIN"/>
    <property type="match status" value="1"/>
</dbReference>
<evidence type="ECO:0000313" key="3">
    <source>
        <dbReference type="EMBL" id="BAH40278.1"/>
    </source>
</evidence>
<gene>
    <name evidence="3" type="ordered locus">GAU_3236</name>
</gene>
<proteinExistence type="predicted"/>
<accession>C1ACQ1</accession>
<sequence length="546" mass="56913">MTLVTISRTDTATPRHSLRRALLATTLLPLVIAAACSDSDSTGPDTPPPEPTPNSLTLERIGGFTGGGAGAAEITAFDSASKRLFVVNGALGSVDVLDLSNPAMPARVGSISVSGFGAAANSVATFGGYVAVAVEANVKTDNGRVVFYRAADLQAVSNVTVGALPDMVTFSPSGRYVLVANEGEPSATYAVDPEGSVSIIDVATITAPTVRTASFASYNGQEATLRASGIRIYGPNATAAKDFEPEYITVSADSRTAWVTLQENNAIATVDITSGAVTAVRALGFKDHSRAGNGIDASDRDNAINIRTWPVRGMYQPDAIASYVVGGQQYLVTANEGDARDWPPGLQEEARVSTLDLNPSIFTDAVCGGPCKDASRLGRLTVTTTLGRNTTTNQFDTLYVLGGRSFSIWNATTGQQTWDSGDQFEQRTSALPSVAFNASNEGNTADDRSDNKGPEPEGVALGTFGSKTFAFIGLERVGGVMVYDITSPTSPSFVTYINPRTGATGDLGPEGLTFIPAKSSPNGKPLLIVGNEISGTTAVYQINLTY</sequence>
<organism evidence="3 4">
    <name type="scientific">Gemmatimonas aurantiaca (strain DSM 14586 / JCM 11422 / NBRC 100505 / T-27)</name>
    <dbReference type="NCBI Taxonomy" id="379066"/>
    <lineage>
        <taxon>Bacteria</taxon>
        <taxon>Pseudomonadati</taxon>
        <taxon>Gemmatimonadota</taxon>
        <taxon>Gemmatimonadia</taxon>
        <taxon>Gemmatimonadales</taxon>
        <taxon>Gemmatimonadaceae</taxon>
        <taxon>Gemmatimonas</taxon>
    </lineage>
</organism>